<evidence type="ECO:0000313" key="2">
    <source>
        <dbReference type="EMBL" id="OOY26169.1"/>
    </source>
</evidence>
<feature type="compositionally biased region" description="Low complexity" evidence="1">
    <location>
        <begin position="1"/>
        <end position="13"/>
    </location>
</feature>
<evidence type="ECO:0000313" key="3">
    <source>
        <dbReference type="Proteomes" id="UP000190787"/>
    </source>
</evidence>
<comment type="caution">
    <text evidence="2">The sequence shown here is derived from an EMBL/GenBank/DDBJ whole genome shotgun (WGS) entry which is preliminary data.</text>
</comment>
<feature type="region of interest" description="Disordered" evidence="1">
    <location>
        <begin position="1"/>
        <end position="47"/>
    </location>
</feature>
<organism evidence="2 3">
    <name type="scientific">Thioclava sediminum</name>
    <dbReference type="NCBI Taxonomy" id="1915319"/>
    <lineage>
        <taxon>Bacteria</taxon>
        <taxon>Pseudomonadati</taxon>
        <taxon>Pseudomonadota</taxon>
        <taxon>Alphaproteobacteria</taxon>
        <taxon>Rhodobacterales</taxon>
        <taxon>Paracoccaceae</taxon>
        <taxon>Thioclava</taxon>
    </lineage>
</organism>
<reference evidence="2 3" key="1">
    <citation type="submission" date="2016-11" db="EMBL/GenBank/DDBJ databases">
        <title>A multilocus sequence analysis scheme for characterization of bacteria in the genus Thioclava.</title>
        <authorList>
            <person name="Liu Y."/>
            <person name="Shao Z."/>
        </authorList>
    </citation>
    <scope>NUCLEOTIDE SEQUENCE [LARGE SCALE GENOMIC DNA]</scope>
    <source>
        <strain evidence="2 3">TAW-CT134</strain>
    </source>
</reference>
<sequence length="98" mass="9774">MDGAPADDPATADDGGGAMDGAPQESGMPSVGSPTDVTDFVGAPAGQAEGGLQALGFESIRSEGLTTFWFNRATGACAKITTSDGKFADITMLPAEDC</sequence>
<protein>
    <recommendedName>
        <fullName evidence="4">PepSY domain-containing protein</fullName>
    </recommendedName>
</protein>
<accession>A0ABX3N420</accession>
<gene>
    <name evidence="2" type="ORF">BMI91_00220</name>
</gene>
<name>A0ABX3N420_9RHOB</name>
<proteinExistence type="predicted"/>
<keyword evidence="3" id="KW-1185">Reference proteome</keyword>
<dbReference type="EMBL" id="MPZV01000001">
    <property type="protein sequence ID" value="OOY26169.1"/>
    <property type="molecule type" value="Genomic_DNA"/>
</dbReference>
<dbReference type="Proteomes" id="UP000190787">
    <property type="component" value="Unassembled WGS sequence"/>
</dbReference>
<evidence type="ECO:0000256" key="1">
    <source>
        <dbReference type="SAM" id="MobiDB-lite"/>
    </source>
</evidence>
<evidence type="ECO:0008006" key="4">
    <source>
        <dbReference type="Google" id="ProtNLM"/>
    </source>
</evidence>